<evidence type="ECO:0000256" key="8">
    <source>
        <dbReference type="ARBA" id="ARBA00022824"/>
    </source>
</evidence>
<evidence type="ECO:0000256" key="7">
    <source>
        <dbReference type="ARBA" id="ARBA00022692"/>
    </source>
</evidence>
<dbReference type="PANTHER" id="PTHR21528:SF0">
    <property type="entry name" value="DEHYDRODOLICHYL DIPHOSPHATE SYNTHASE COMPLEX SUBUNIT NUS1"/>
    <property type="match status" value="1"/>
</dbReference>
<evidence type="ECO:0000256" key="9">
    <source>
        <dbReference type="ARBA" id="ARBA00022842"/>
    </source>
</evidence>
<keyword evidence="10" id="KW-1133">Transmembrane helix</keyword>
<evidence type="ECO:0000256" key="13">
    <source>
        <dbReference type="SAM" id="SignalP"/>
    </source>
</evidence>
<evidence type="ECO:0000256" key="5">
    <source>
        <dbReference type="ARBA" id="ARBA00012596"/>
    </source>
</evidence>
<protein>
    <recommendedName>
        <fullName evidence="5">ditrans,polycis-polyprenyl diphosphate synthase [(2E,6E)-farnesyldiphosphate specific]</fullName>
        <ecNumber evidence="5">2.5.1.87</ecNumber>
    </recommendedName>
</protein>
<dbReference type="InterPro" id="IPR001441">
    <property type="entry name" value="UPP_synth-like"/>
</dbReference>
<comment type="pathway">
    <text evidence="3">Protein modification; protein glycosylation.</text>
</comment>
<dbReference type="SUPFAM" id="SSF64005">
    <property type="entry name" value="Undecaprenyl diphosphate synthase"/>
    <property type="match status" value="1"/>
</dbReference>
<evidence type="ECO:0000313" key="14">
    <source>
        <dbReference type="EMBL" id="KAL0830426.1"/>
    </source>
</evidence>
<evidence type="ECO:0000256" key="4">
    <source>
        <dbReference type="ARBA" id="ARBA00005432"/>
    </source>
</evidence>
<reference evidence="14 15" key="1">
    <citation type="submission" date="2024-06" db="EMBL/GenBank/DDBJ databases">
        <title>A chromosome-level genome assembly of beet webworm, Loxostege sticticalis.</title>
        <authorList>
            <person name="Zhang Y."/>
        </authorList>
    </citation>
    <scope>NUCLEOTIDE SEQUENCE [LARGE SCALE GENOMIC DNA]</scope>
    <source>
        <strain evidence="14">AQ028</strain>
        <tissue evidence="14">Male pupae</tissue>
    </source>
</reference>
<feature type="signal peptide" evidence="13">
    <location>
        <begin position="1"/>
        <end position="29"/>
    </location>
</feature>
<comment type="catalytic activity">
    <reaction evidence="12">
        <text>n isopentenyl diphosphate + (2E,6E)-farnesyl diphosphate = a di-trans,poly-cis-polyprenyl diphosphate + n diphosphate</text>
        <dbReference type="Rhea" id="RHEA:53008"/>
        <dbReference type="Rhea" id="RHEA-COMP:19494"/>
        <dbReference type="ChEBI" id="CHEBI:33019"/>
        <dbReference type="ChEBI" id="CHEBI:128769"/>
        <dbReference type="ChEBI" id="CHEBI:136960"/>
        <dbReference type="ChEBI" id="CHEBI:175763"/>
        <dbReference type="EC" id="2.5.1.87"/>
    </reaction>
</comment>
<comment type="similarity">
    <text evidence="4">Belongs to the UPP synthase family.</text>
</comment>
<evidence type="ECO:0000256" key="2">
    <source>
        <dbReference type="ARBA" id="ARBA00004586"/>
    </source>
</evidence>
<dbReference type="GO" id="GO:0045547">
    <property type="term" value="F:ditrans,polycis-polyprenyl diphosphate synthase [(2E,6E)-farnesyl diphosphate specific] activity"/>
    <property type="evidence" value="ECO:0007669"/>
    <property type="project" value="UniProtKB-EC"/>
</dbReference>
<comment type="subcellular location">
    <subcellularLocation>
        <location evidence="2">Endoplasmic reticulum membrane</location>
    </subcellularLocation>
</comment>
<dbReference type="Gene3D" id="3.40.1180.10">
    <property type="entry name" value="Decaprenyl diphosphate synthase-like"/>
    <property type="match status" value="1"/>
</dbReference>
<organism evidence="14 15">
    <name type="scientific">Loxostege sticticalis</name>
    <name type="common">Beet webworm moth</name>
    <dbReference type="NCBI Taxonomy" id="481309"/>
    <lineage>
        <taxon>Eukaryota</taxon>
        <taxon>Metazoa</taxon>
        <taxon>Ecdysozoa</taxon>
        <taxon>Arthropoda</taxon>
        <taxon>Hexapoda</taxon>
        <taxon>Insecta</taxon>
        <taxon>Pterygota</taxon>
        <taxon>Neoptera</taxon>
        <taxon>Endopterygota</taxon>
        <taxon>Lepidoptera</taxon>
        <taxon>Glossata</taxon>
        <taxon>Ditrysia</taxon>
        <taxon>Pyraloidea</taxon>
        <taxon>Crambidae</taxon>
        <taxon>Pyraustinae</taxon>
        <taxon>Loxostege</taxon>
    </lineage>
</organism>
<feature type="chain" id="PRO_5044847047" description="ditrans,polycis-polyprenyl diphosphate synthase [(2E,6E)-farnesyldiphosphate specific]" evidence="13">
    <location>
        <begin position="30"/>
        <end position="254"/>
    </location>
</feature>
<dbReference type="InterPro" id="IPR036424">
    <property type="entry name" value="UPP_synth-like_sf"/>
</dbReference>
<dbReference type="PANTHER" id="PTHR21528">
    <property type="entry name" value="DEHYDRODOLICHYL DIPHOSPHATE SYNTHASE COMPLEX SUBUNIT NUS1"/>
    <property type="match status" value="1"/>
</dbReference>
<keyword evidence="13" id="KW-0732">Signal</keyword>
<name>A0ABD0SYM8_LOXSC</name>
<dbReference type="GO" id="GO:0005789">
    <property type="term" value="C:endoplasmic reticulum membrane"/>
    <property type="evidence" value="ECO:0007669"/>
    <property type="project" value="UniProtKB-SubCell"/>
</dbReference>
<evidence type="ECO:0000256" key="11">
    <source>
        <dbReference type="ARBA" id="ARBA00023136"/>
    </source>
</evidence>
<evidence type="ECO:0000313" key="15">
    <source>
        <dbReference type="Proteomes" id="UP001549921"/>
    </source>
</evidence>
<dbReference type="EMBL" id="JBEDNZ010000013">
    <property type="protein sequence ID" value="KAL0830426.1"/>
    <property type="molecule type" value="Genomic_DNA"/>
</dbReference>
<keyword evidence="8" id="KW-0256">Endoplasmic reticulum</keyword>
<evidence type="ECO:0000256" key="10">
    <source>
        <dbReference type="ARBA" id="ARBA00022989"/>
    </source>
</evidence>
<dbReference type="EC" id="2.5.1.87" evidence="5"/>
<keyword evidence="7" id="KW-0812">Transmembrane</keyword>
<evidence type="ECO:0000256" key="6">
    <source>
        <dbReference type="ARBA" id="ARBA00022679"/>
    </source>
</evidence>
<gene>
    <name evidence="14" type="ORF">ABMA28_002601</name>
</gene>
<dbReference type="Proteomes" id="UP001549921">
    <property type="component" value="Unassembled WGS sequence"/>
</dbReference>
<evidence type="ECO:0000256" key="3">
    <source>
        <dbReference type="ARBA" id="ARBA00004922"/>
    </source>
</evidence>
<keyword evidence="6" id="KW-0808">Transferase</keyword>
<keyword evidence="9" id="KW-0460">Magnesium</keyword>
<accession>A0ABD0SYM8</accession>
<dbReference type="InterPro" id="IPR038887">
    <property type="entry name" value="Nus1/NgBR"/>
</dbReference>
<comment type="caution">
    <text evidence="14">The sequence shown here is derived from an EMBL/GenBank/DDBJ whole genome shotgun (WGS) entry which is preliminary data.</text>
</comment>
<dbReference type="Pfam" id="PF01255">
    <property type="entry name" value="Prenyltransf"/>
    <property type="match status" value="1"/>
</dbReference>
<keyword evidence="11" id="KW-0472">Membrane</keyword>
<evidence type="ECO:0000256" key="12">
    <source>
        <dbReference type="ARBA" id="ARBA00047353"/>
    </source>
</evidence>
<evidence type="ECO:0000256" key="1">
    <source>
        <dbReference type="ARBA" id="ARBA00001946"/>
    </source>
</evidence>
<proteinExistence type="inferred from homology"/>
<comment type="cofactor">
    <cofactor evidence="1">
        <name>Mg(2+)</name>
        <dbReference type="ChEBI" id="CHEBI:18420"/>
    </cofactor>
</comment>
<dbReference type="AlphaFoldDB" id="A0ABD0SYM8"/>
<sequence>MLSRLLRQFLFTLTHLVVNVLVAVQNVYSRFWAKEDDFPCNQGTENDIKVILKHLPNMKKKPKHLVVLADTSEHSLHSLALVVIWSLVAGVPYVSFHDITGELKENEEKLFLEVEKCKKGIPGCIKWSKMPNLNGYTNGTQAHTVTVNIFTSHDGRPKIAHCIRDIANNKVSCKREAEEFTAQELGDALALFYPSIPDPDVILYTGSLCSAHGFLPWQLRLTEFVQLSTDHCINVNSYVGALYKYNKCDQRFGK</sequence>